<name>A0A2T0LF44_9BACL</name>
<dbReference type="AlphaFoldDB" id="A0A2T0LF44"/>
<feature type="domain" description="MmgE/PrpD N-terminal" evidence="2">
    <location>
        <begin position="13"/>
        <end position="206"/>
    </location>
</feature>
<reference evidence="3 4" key="1">
    <citation type="submission" date="2018-03" db="EMBL/GenBank/DDBJ databases">
        <title>Genomic Encyclopedia of Archaeal and Bacterial Type Strains, Phase II (KMG-II): from individual species to whole genera.</title>
        <authorList>
            <person name="Goeker M."/>
        </authorList>
    </citation>
    <scope>NUCLEOTIDE SEQUENCE [LARGE SCALE GENOMIC DNA]</scope>
    <source>
        <strain evidence="3 4">DSM 44946</strain>
    </source>
</reference>
<dbReference type="Pfam" id="PF03972">
    <property type="entry name" value="MmgE_PrpD_N"/>
    <property type="match status" value="1"/>
</dbReference>
<dbReference type="PANTHER" id="PTHR16943">
    <property type="entry name" value="2-METHYLCITRATE DEHYDRATASE-RELATED"/>
    <property type="match status" value="1"/>
</dbReference>
<dbReference type="GO" id="GO:0016829">
    <property type="term" value="F:lyase activity"/>
    <property type="evidence" value="ECO:0007669"/>
    <property type="project" value="InterPro"/>
</dbReference>
<gene>
    <name evidence="3" type="ORF">CLV97_11292</name>
</gene>
<evidence type="ECO:0000259" key="2">
    <source>
        <dbReference type="Pfam" id="PF03972"/>
    </source>
</evidence>
<dbReference type="InterPro" id="IPR005656">
    <property type="entry name" value="MmgE_PrpD"/>
</dbReference>
<dbReference type="EMBL" id="PVNE01000012">
    <property type="protein sequence ID" value="PRX40614.1"/>
    <property type="molecule type" value="Genomic_DNA"/>
</dbReference>
<dbReference type="OrthoDB" id="9791416at2"/>
<comment type="caution">
    <text evidence="3">The sequence shown here is derived from an EMBL/GenBank/DDBJ whole genome shotgun (WGS) entry which is preliminary data.</text>
</comment>
<dbReference type="PANTHER" id="PTHR16943:SF8">
    <property type="entry name" value="2-METHYLCITRATE DEHYDRATASE"/>
    <property type="match status" value="1"/>
</dbReference>
<proteinExistence type="inferred from homology"/>
<evidence type="ECO:0000313" key="3">
    <source>
        <dbReference type="EMBL" id="PRX40614.1"/>
    </source>
</evidence>
<dbReference type="Gene3D" id="1.10.4100.10">
    <property type="entry name" value="2-methylcitrate dehydratase PrpD"/>
    <property type="match status" value="1"/>
</dbReference>
<evidence type="ECO:0000256" key="1">
    <source>
        <dbReference type="ARBA" id="ARBA00006174"/>
    </source>
</evidence>
<dbReference type="RefSeq" id="WP_106345214.1">
    <property type="nucleotide sequence ID" value="NZ_PVNE01000012.1"/>
</dbReference>
<dbReference type="SUPFAM" id="SSF103378">
    <property type="entry name" value="2-methylcitrate dehydratase PrpD"/>
    <property type="match status" value="1"/>
</dbReference>
<dbReference type="InterPro" id="IPR042183">
    <property type="entry name" value="MmgE/PrpD_sf_1"/>
</dbReference>
<dbReference type="Proteomes" id="UP000237797">
    <property type="component" value="Unassembled WGS sequence"/>
</dbReference>
<organism evidence="3 4">
    <name type="scientific">Planifilum fimeticola</name>
    <dbReference type="NCBI Taxonomy" id="201975"/>
    <lineage>
        <taxon>Bacteria</taxon>
        <taxon>Bacillati</taxon>
        <taxon>Bacillota</taxon>
        <taxon>Bacilli</taxon>
        <taxon>Bacillales</taxon>
        <taxon>Thermoactinomycetaceae</taxon>
        <taxon>Planifilum</taxon>
    </lineage>
</organism>
<dbReference type="InterPro" id="IPR036148">
    <property type="entry name" value="MmgE/PrpD_sf"/>
</dbReference>
<accession>A0A2T0LF44</accession>
<dbReference type="InterPro" id="IPR045336">
    <property type="entry name" value="MmgE_PrpD_N"/>
</dbReference>
<keyword evidence="4" id="KW-1185">Reference proteome</keyword>
<protein>
    <submittedName>
        <fullName evidence="3">MmgE/PrpD family protein</fullName>
    </submittedName>
</protein>
<evidence type="ECO:0000313" key="4">
    <source>
        <dbReference type="Proteomes" id="UP000237797"/>
    </source>
</evidence>
<comment type="similarity">
    <text evidence="1">Belongs to the PrpD family.</text>
</comment>
<sequence>MVRPRSGGETGGEAFTDVVGCAVAGVGTKVASIARAFSYRMWGAGNSTVILSSEKLSPPGAAWVNATLANALDIDDGHRLTKGHPGAIVFPAVWAISENKGLSGAEFLTALLIGYEIGIRTGIIAHQLRPEYHCTGPWGAVGAAAGGARASGLDSFRLVNALGIAEYFAPYSPMMRCIAVPSMVKDGIGWGSMAGVSAVGLGTRGFPRRSIRKRRLR</sequence>